<keyword evidence="3 9" id="KW-0862">Zinc</keyword>
<dbReference type="GO" id="GO:0035259">
    <property type="term" value="F:nuclear glucocorticoid receptor binding"/>
    <property type="evidence" value="ECO:0007669"/>
    <property type="project" value="TreeGrafter"/>
</dbReference>
<dbReference type="GO" id="GO:0071376">
    <property type="term" value="P:cellular response to corticotropin-releasing hormone stimulus"/>
    <property type="evidence" value="ECO:0007669"/>
    <property type="project" value="TreeGrafter"/>
</dbReference>
<evidence type="ECO:0000256" key="3">
    <source>
        <dbReference type="ARBA" id="ARBA00022833"/>
    </source>
</evidence>
<dbReference type="SUPFAM" id="SSF48508">
    <property type="entry name" value="Nuclear receptor ligand-binding domain"/>
    <property type="match status" value="1"/>
</dbReference>
<name>A0A813QV97_9BILA</name>
<keyword evidence="18" id="KW-1185">Reference proteome</keyword>
<dbReference type="Pfam" id="PF00104">
    <property type="entry name" value="Hormone_recep"/>
    <property type="match status" value="1"/>
</dbReference>
<dbReference type="InterPro" id="IPR001723">
    <property type="entry name" value="Nuclear_hrmn_rcpt"/>
</dbReference>
<keyword evidence="6 9" id="KW-0804">Transcription</keyword>
<dbReference type="OrthoDB" id="5771769at2759"/>
<evidence type="ECO:0000256" key="2">
    <source>
        <dbReference type="ARBA" id="ARBA00022771"/>
    </source>
</evidence>
<dbReference type="EMBL" id="CAJNOK010000134">
    <property type="protein sequence ID" value="CAF0731614.1"/>
    <property type="molecule type" value="Genomic_DNA"/>
</dbReference>
<dbReference type="PRINTS" id="PR00047">
    <property type="entry name" value="STROIDFINGER"/>
</dbReference>
<dbReference type="Proteomes" id="UP000663829">
    <property type="component" value="Unassembled WGS sequence"/>
</dbReference>
<evidence type="ECO:0000256" key="9">
    <source>
        <dbReference type="RuleBase" id="RU004334"/>
    </source>
</evidence>
<dbReference type="InterPro" id="IPR001628">
    <property type="entry name" value="Znf_hrmn_rcpt"/>
</dbReference>
<evidence type="ECO:0000313" key="17">
    <source>
        <dbReference type="EMBL" id="CAF3553819.1"/>
    </source>
</evidence>
<feature type="compositionally biased region" description="Polar residues" evidence="10">
    <location>
        <begin position="771"/>
        <end position="792"/>
    </location>
</feature>
<dbReference type="Gene3D" id="3.30.50.10">
    <property type="entry name" value="Erythroid Transcription Factor GATA-1, subunit A"/>
    <property type="match status" value="1"/>
</dbReference>
<reference evidence="15" key="1">
    <citation type="submission" date="2021-02" db="EMBL/GenBank/DDBJ databases">
        <authorList>
            <person name="Nowell W R."/>
        </authorList>
    </citation>
    <scope>NUCLEOTIDE SEQUENCE</scope>
</reference>
<dbReference type="CDD" id="cd06964">
    <property type="entry name" value="NR_DBD_RAR"/>
    <property type="match status" value="1"/>
</dbReference>
<keyword evidence="7 9" id="KW-0675">Receptor</keyword>
<dbReference type="GO" id="GO:0005634">
    <property type="term" value="C:nucleus"/>
    <property type="evidence" value="ECO:0007669"/>
    <property type="project" value="UniProtKB-SubCell"/>
</dbReference>
<evidence type="ECO:0000256" key="8">
    <source>
        <dbReference type="ARBA" id="ARBA00023242"/>
    </source>
</evidence>
<dbReference type="PANTHER" id="PTHR24085">
    <property type="entry name" value="NUCLEAR HORMONE RECEPTOR"/>
    <property type="match status" value="1"/>
</dbReference>
<dbReference type="Proteomes" id="UP000681722">
    <property type="component" value="Unassembled WGS sequence"/>
</dbReference>
<keyword evidence="1 9" id="KW-0479">Metal-binding</keyword>
<dbReference type="GO" id="GO:0000978">
    <property type="term" value="F:RNA polymerase II cis-regulatory region sequence-specific DNA binding"/>
    <property type="evidence" value="ECO:0007669"/>
    <property type="project" value="TreeGrafter"/>
</dbReference>
<evidence type="ECO:0000256" key="6">
    <source>
        <dbReference type="ARBA" id="ARBA00023163"/>
    </source>
</evidence>
<organism evidence="15 18">
    <name type="scientific">Didymodactylos carnosus</name>
    <dbReference type="NCBI Taxonomy" id="1234261"/>
    <lineage>
        <taxon>Eukaryota</taxon>
        <taxon>Metazoa</taxon>
        <taxon>Spiralia</taxon>
        <taxon>Gnathifera</taxon>
        <taxon>Rotifera</taxon>
        <taxon>Eurotatoria</taxon>
        <taxon>Bdelloidea</taxon>
        <taxon>Philodinida</taxon>
        <taxon>Philodinidae</taxon>
        <taxon>Didymodactylos</taxon>
    </lineage>
</organism>
<dbReference type="GO" id="GO:0005667">
    <property type="term" value="C:transcription regulator complex"/>
    <property type="evidence" value="ECO:0007669"/>
    <property type="project" value="TreeGrafter"/>
</dbReference>
<comment type="subcellular location">
    <subcellularLocation>
        <location evidence="9">Nucleus</location>
    </subcellularLocation>
</comment>
<dbReference type="SUPFAM" id="SSF54695">
    <property type="entry name" value="POZ domain"/>
    <property type="match status" value="1"/>
</dbReference>
<dbReference type="InterPro" id="IPR011333">
    <property type="entry name" value="SKP1/BTB/POZ_sf"/>
</dbReference>
<dbReference type="FunFam" id="3.30.50.10:FF:000044">
    <property type="entry name" value="retinoic acid receptor beta isoform X4"/>
    <property type="match status" value="1"/>
</dbReference>
<dbReference type="PROSITE" id="PS00031">
    <property type="entry name" value="NUCLEAR_REC_DBD_1"/>
    <property type="match status" value="1"/>
</dbReference>
<evidence type="ECO:0000259" key="11">
    <source>
        <dbReference type="PROSITE" id="PS50097"/>
    </source>
</evidence>
<dbReference type="SMART" id="SM00225">
    <property type="entry name" value="BTB"/>
    <property type="match status" value="1"/>
</dbReference>
<evidence type="ECO:0000256" key="10">
    <source>
        <dbReference type="SAM" id="MobiDB-lite"/>
    </source>
</evidence>
<keyword evidence="2 9" id="KW-0863">Zinc-finger</keyword>
<dbReference type="GO" id="GO:0008270">
    <property type="term" value="F:zinc ion binding"/>
    <property type="evidence" value="ECO:0007669"/>
    <property type="project" value="UniProtKB-KW"/>
</dbReference>
<dbReference type="EMBL" id="CAJNOQ010000202">
    <property type="protein sequence ID" value="CAF0771648.1"/>
    <property type="molecule type" value="Genomic_DNA"/>
</dbReference>
<evidence type="ECO:0000256" key="5">
    <source>
        <dbReference type="ARBA" id="ARBA00023125"/>
    </source>
</evidence>
<gene>
    <name evidence="15" type="ORF">GPM918_LOCUS1959</name>
    <name evidence="14" type="ORF">OVA965_LOCUS846</name>
    <name evidence="17" type="ORF">SRO942_LOCUS1959</name>
    <name evidence="16" type="ORF">TMI583_LOCUS847</name>
</gene>
<evidence type="ECO:0000256" key="7">
    <source>
        <dbReference type="ARBA" id="ARBA00023170"/>
    </source>
</evidence>
<dbReference type="PROSITE" id="PS51843">
    <property type="entry name" value="NR_LBD"/>
    <property type="match status" value="1"/>
</dbReference>
<dbReference type="AlphaFoldDB" id="A0A813QV97"/>
<dbReference type="InterPro" id="IPR013088">
    <property type="entry name" value="Znf_NHR/GATA"/>
</dbReference>
<protein>
    <submittedName>
        <fullName evidence="15">Uncharacterized protein</fullName>
    </submittedName>
</protein>
<proteinExistence type="inferred from homology"/>
<dbReference type="EMBL" id="CAJOBC010000202">
    <property type="protein sequence ID" value="CAF3553819.1"/>
    <property type="molecule type" value="Genomic_DNA"/>
</dbReference>
<dbReference type="Pfam" id="PF00651">
    <property type="entry name" value="BTB"/>
    <property type="match status" value="1"/>
</dbReference>
<evidence type="ECO:0000256" key="1">
    <source>
        <dbReference type="ARBA" id="ARBA00022723"/>
    </source>
</evidence>
<comment type="similarity">
    <text evidence="9">Belongs to the nuclear hormone receptor family.</text>
</comment>
<evidence type="ECO:0000256" key="4">
    <source>
        <dbReference type="ARBA" id="ARBA00023015"/>
    </source>
</evidence>
<comment type="caution">
    <text evidence="15">The sequence shown here is derived from an EMBL/GenBank/DDBJ whole genome shotgun (WGS) entry which is preliminary data.</text>
</comment>
<accession>A0A813QV97</accession>
<dbReference type="SMART" id="SM00430">
    <property type="entry name" value="HOLI"/>
    <property type="match status" value="1"/>
</dbReference>
<dbReference type="Proteomes" id="UP000677228">
    <property type="component" value="Unassembled WGS sequence"/>
</dbReference>
<dbReference type="Gene3D" id="3.30.710.10">
    <property type="entry name" value="Potassium Channel Kv1.1, Chain A"/>
    <property type="match status" value="1"/>
</dbReference>
<feature type="domain" description="NR LBD" evidence="13">
    <location>
        <begin position="511"/>
        <end position="733"/>
    </location>
</feature>
<evidence type="ECO:0000259" key="12">
    <source>
        <dbReference type="PROSITE" id="PS51030"/>
    </source>
</evidence>
<evidence type="ECO:0000313" key="14">
    <source>
        <dbReference type="EMBL" id="CAF0731614.1"/>
    </source>
</evidence>
<feature type="domain" description="Nuclear receptor" evidence="12">
    <location>
        <begin position="384"/>
        <end position="459"/>
    </location>
</feature>
<dbReference type="EMBL" id="CAJOBA010000134">
    <property type="protein sequence ID" value="CAF3507181.1"/>
    <property type="molecule type" value="Genomic_DNA"/>
</dbReference>
<evidence type="ECO:0000313" key="18">
    <source>
        <dbReference type="Proteomes" id="UP000663829"/>
    </source>
</evidence>
<dbReference type="InterPro" id="IPR000210">
    <property type="entry name" value="BTB/POZ_dom"/>
</dbReference>
<dbReference type="PRINTS" id="PR00398">
    <property type="entry name" value="STRDHORMONER"/>
</dbReference>
<keyword evidence="8 9" id="KW-0539">Nucleus</keyword>
<feature type="region of interest" description="Disordered" evidence="10">
    <location>
        <begin position="770"/>
        <end position="792"/>
    </location>
</feature>
<keyword evidence="5 9" id="KW-0238">DNA-binding</keyword>
<dbReference type="PROSITE" id="PS51030">
    <property type="entry name" value="NUCLEAR_REC_DBD_2"/>
    <property type="match status" value="1"/>
</dbReference>
<dbReference type="SUPFAM" id="SSF57716">
    <property type="entry name" value="Glucocorticoid receptor-like (DNA-binding domain)"/>
    <property type="match status" value="1"/>
</dbReference>
<evidence type="ECO:0000259" key="13">
    <source>
        <dbReference type="PROSITE" id="PS51843"/>
    </source>
</evidence>
<dbReference type="GO" id="GO:0000981">
    <property type="term" value="F:DNA-binding transcription factor activity, RNA polymerase II-specific"/>
    <property type="evidence" value="ECO:0007669"/>
    <property type="project" value="TreeGrafter"/>
</dbReference>
<dbReference type="PROSITE" id="PS50097">
    <property type="entry name" value="BTB"/>
    <property type="match status" value="1"/>
</dbReference>
<feature type="domain" description="BTB" evidence="11">
    <location>
        <begin position="39"/>
        <end position="103"/>
    </location>
</feature>
<dbReference type="InterPro" id="IPR000536">
    <property type="entry name" value="Nucl_hrmn_rcpt_lig-bd"/>
</dbReference>
<sequence>MDTTNNVDKISNKLTLGNGDICSELEESSNYFLAANEFSDVKIAFKNENDLLLFANKAILSEASPIIKAFLTIEPDGVFVIDEDDEQPIVTSMDVIDLLKFIYPQFTVKIAAYNITGLIHLSERFLIGTLRSECKKYVRNYLKDLEMITFDNTKEFVPRHILYKNGTRQHISTEISTLCSWFHEYFGRDEILSQQLLNVLKYASIDDLEQNAVFQCIDEREKATVYKTIGDYLEQQYGRSEKLKHTNHQLQHGMNTYLVVCIRMEEDNDFLNSSFDYHDFFVETTPSYSITDSTNGNFHISNKNGDNKRRNNSATMMMSTSTDEFYSGENHFFTTPFNQTFNFNGSNLPNQPIYSIQQLSLQSLNKAPQTTQASPSPPPPPRVYKPCVVCGDKSSGYHYGVSSCEGCKGFFRRSVQKNMQYQCHKDQNCEINKLTRNRCQYCRFQKCFAVGMSKEELRLSNQAKKQLEIEKGVTRPIDRTKKRFINKRSIDEISIDCVSQNPLIEGDLTPEEDQLIKICVKLHKNTFKPSTEDIMTSDRRWQKGDEFSQAGIMKCIQFCMKMPGNNELSIRDRAKLLKYGVHEIALLRLAYRYEPEEDKLYLSNGACVDEETLRQQGFGCYGHTFLQFCRIFSKLELTIEEFSLLCCIVFFSYDRPIVECRTKIEELQTKYCEMERLFIARNRQGDSMYFAKLLLILSKLRAVDALIAERMLCLQINTDGKVDKCILEVLHREHSNIVVDLEIDFLDSCDKKINYDWLDYNNSLEHETPAINDNVNGNDVTSPSSTTIINQE</sequence>
<dbReference type="PANTHER" id="PTHR24085:SF9">
    <property type="match status" value="1"/>
</dbReference>
<evidence type="ECO:0000313" key="16">
    <source>
        <dbReference type="EMBL" id="CAF3507181.1"/>
    </source>
</evidence>
<dbReference type="SMART" id="SM00399">
    <property type="entry name" value="ZnF_C4"/>
    <property type="match status" value="1"/>
</dbReference>
<dbReference type="Gene3D" id="1.10.565.10">
    <property type="entry name" value="Retinoid X Receptor"/>
    <property type="match status" value="1"/>
</dbReference>
<dbReference type="InterPro" id="IPR035500">
    <property type="entry name" value="NHR-like_dom_sf"/>
</dbReference>
<dbReference type="InterPro" id="IPR047159">
    <property type="entry name" value="NR_DBD_RAR"/>
</dbReference>
<dbReference type="Pfam" id="PF00105">
    <property type="entry name" value="zf-C4"/>
    <property type="match status" value="1"/>
</dbReference>
<evidence type="ECO:0000313" key="15">
    <source>
        <dbReference type="EMBL" id="CAF0771648.1"/>
    </source>
</evidence>
<dbReference type="Proteomes" id="UP000682733">
    <property type="component" value="Unassembled WGS sequence"/>
</dbReference>
<keyword evidence="4 9" id="KW-0805">Transcription regulation</keyword>